<evidence type="ECO:0000256" key="5">
    <source>
        <dbReference type="SAM" id="MobiDB-lite"/>
    </source>
</evidence>
<keyword evidence="3" id="KW-0862">Zinc</keyword>
<reference evidence="8 9" key="1">
    <citation type="submission" date="2017-01" db="EMBL/GenBank/DDBJ databases">
        <title>Draft genome sequence of Diplodia seriata F98.1, a fungal species involved in grapevine trunk diseases.</title>
        <authorList>
            <person name="Robert-Siegwald G."/>
            <person name="Vallet J."/>
            <person name="Abou-Mansour E."/>
            <person name="Xu J."/>
            <person name="Rey P."/>
            <person name="Bertsch C."/>
            <person name="Rego C."/>
            <person name="Larignon P."/>
            <person name="Fontaine F."/>
            <person name="Lebrun M.-H."/>
        </authorList>
    </citation>
    <scope>NUCLEOTIDE SEQUENCE [LARGE SCALE GENOMIC DNA]</scope>
    <source>
        <strain evidence="8 9">F98.1</strain>
    </source>
</reference>
<gene>
    <name evidence="8" type="ORF">BK809_0000135</name>
</gene>
<evidence type="ECO:0000256" key="3">
    <source>
        <dbReference type="ARBA" id="ARBA00022833"/>
    </source>
</evidence>
<feature type="domain" description="RING-type" evidence="6">
    <location>
        <begin position="269"/>
        <end position="318"/>
    </location>
</feature>
<dbReference type="Gene3D" id="3.30.40.10">
    <property type="entry name" value="Zinc/RING finger domain, C3HC4 (zinc finger)"/>
    <property type="match status" value="2"/>
</dbReference>
<dbReference type="EMBL" id="MSZU01000102">
    <property type="protein sequence ID" value="OMP84203.1"/>
    <property type="molecule type" value="Genomic_DNA"/>
</dbReference>
<dbReference type="PANTHER" id="PTHR23327:SF42">
    <property type="entry name" value="LON PEPTIDASE N-TERMINAL DOMAIN AND RING FINGER PROTEIN C14F5.10C"/>
    <property type="match status" value="1"/>
</dbReference>
<dbReference type="InterPro" id="IPR027370">
    <property type="entry name" value="Znf-RING_euk"/>
</dbReference>
<dbReference type="PROSITE" id="PS50089">
    <property type="entry name" value="ZF_RING_2"/>
    <property type="match status" value="2"/>
</dbReference>
<dbReference type="InterPro" id="IPR013083">
    <property type="entry name" value="Znf_RING/FYVE/PHD"/>
</dbReference>
<dbReference type="SMART" id="SM00184">
    <property type="entry name" value="RING"/>
    <property type="match status" value="2"/>
</dbReference>
<organism evidence="8 9">
    <name type="scientific">Diplodia seriata</name>
    <dbReference type="NCBI Taxonomy" id="420778"/>
    <lineage>
        <taxon>Eukaryota</taxon>
        <taxon>Fungi</taxon>
        <taxon>Dikarya</taxon>
        <taxon>Ascomycota</taxon>
        <taxon>Pezizomycotina</taxon>
        <taxon>Dothideomycetes</taxon>
        <taxon>Dothideomycetes incertae sedis</taxon>
        <taxon>Botryosphaeriales</taxon>
        <taxon>Botryosphaeriaceae</taxon>
        <taxon>Diplodia</taxon>
    </lineage>
</organism>
<dbReference type="PROSITE" id="PS00518">
    <property type="entry name" value="ZF_RING_1"/>
    <property type="match status" value="2"/>
</dbReference>
<dbReference type="Gene3D" id="1.20.58.1480">
    <property type="match status" value="1"/>
</dbReference>
<comment type="caution">
    <text evidence="8">The sequence shown here is derived from an EMBL/GenBank/DDBJ whole genome shotgun (WGS) entry which is preliminary data.</text>
</comment>
<feature type="region of interest" description="Disordered" evidence="5">
    <location>
        <begin position="660"/>
        <end position="679"/>
    </location>
</feature>
<dbReference type="Pfam" id="PF02190">
    <property type="entry name" value="LON_substr_bdg"/>
    <property type="match status" value="1"/>
</dbReference>
<dbReference type="AlphaFoldDB" id="A0A1S8BA33"/>
<dbReference type="Gene3D" id="2.30.130.40">
    <property type="entry name" value="LON domain-like"/>
    <property type="match status" value="1"/>
</dbReference>
<feature type="domain" description="RING-type" evidence="6">
    <location>
        <begin position="445"/>
        <end position="483"/>
    </location>
</feature>
<evidence type="ECO:0000259" key="7">
    <source>
        <dbReference type="PROSITE" id="PS51787"/>
    </source>
</evidence>
<dbReference type="GO" id="GO:0008270">
    <property type="term" value="F:zinc ion binding"/>
    <property type="evidence" value="ECO:0007669"/>
    <property type="project" value="UniProtKB-KW"/>
</dbReference>
<dbReference type="PANTHER" id="PTHR23327">
    <property type="entry name" value="RING FINGER PROTEIN 127"/>
    <property type="match status" value="1"/>
</dbReference>
<dbReference type="InterPro" id="IPR046336">
    <property type="entry name" value="Lon_prtase_N_sf"/>
</dbReference>
<dbReference type="Pfam" id="PF13923">
    <property type="entry name" value="zf-C3HC4_2"/>
    <property type="match status" value="1"/>
</dbReference>
<evidence type="ECO:0000259" key="6">
    <source>
        <dbReference type="PROSITE" id="PS50089"/>
    </source>
</evidence>
<dbReference type="CDD" id="cd16514">
    <property type="entry name" value="RING-HC_LONFs_rpt2"/>
    <property type="match status" value="1"/>
</dbReference>
<dbReference type="InterPro" id="IPR017907">
    <property type="entry name" value="Znf_RING_CS"/>
</dbReference>
<dbReference type="SUPFAM" id="SSF57850">
    <property type="entry name" value="RING/U-box"/>
    <property type="match status" value="2"/>
</dbReference>
<accession>A0A1S8BA33</accession>
<dbReference type="InterPro" id="IPR001841">
    <property type="entry name" value="Znf_RING"/>
</dbReference>
<name>A0A1S8BA33_9PEZI</name>
<dbReference type="Proteomes" id="UP000190776">
    <property type="component" value="Unassembled WGS sequence"/>
</dbReference>
<dbReference type="SUPFAM" id="SSF88697">
    <property type="entry name" value="PUA domain-like"/>
    <property type="match status" value="1"/>
</dbReference>
<feature type="domain" description="Lon N-terminal" evidence="7">
    <location>
        <begin position="527"/>
        <end position="764"/>
    </location>
</feature>
<evidence type="ECO:0000313" key="9">
    <source>
        <dbReference type="Proteomes" id="UP000190776"/>
    </source>
</evidence>
<dbReference type="PROSITE" id="PS51787">
    <property type="entry name" value="LON_N"/>
    <property type="match status" value="1"/>
</dbReference>
<protein>
    <submittedName>
        <fullName evidence="8">LON peptidase N-terminal domain and RING finger protein</fullName>
    </submittedName>
</protein>
<dbReference type="STRING" id="420778.A0A1S8BA33"/>
<dbReference type="Pfam" id="PF13445">
    <property type="entry name" value="zf-RING_UBOX"/>
    <property type="match status" value="1"/>
</dbReference>
<keyword evidence="2 4" id="KW-0863">Zinc-finger</keyword>
<dbReference type="SMART" id="SM00464">
    <property type="entry name" value="LON"/>
    <property type="match status" value="1"/>
</dbReference>
<dbReference type="GO" id="GO:0061630">
    <property type="term" value="F:ubiquitin protein ligase activity"/>
    <property type="evidence" value="ECO:0007669"/>
    <property type="project" value="TreeGrafter"/>
</dbReference>
<dbReference type="InterPro" id="IPR003111">
    <property type="entry name" value="Lon_prtase_N"/>
</dbReference>
<proteinExistence type="predicted"/>
<dbReference type="OrthoDB" id="264917at2759"/>
<evidence type="ECO:0000256" key="1">
    <source>
        <dbReference type="ARBA" id="ARBA00022723"/>
    </source>
</evidence>
<dbReference type="InterPro" id="IPR015947">
    <property type="entry name" value="PUA-like_sf"/>
</dbReference>
<evidence type="ECO:0000313" key="8">
    <source>
        <dbReference type="EMBL" id="OMP84203.1"/>
    </source>
</evidence>
<evidence type="ECO:0000256" key="4">
    <source>
        <dbReference type="PROSITE-ProRule" id="PRU00175"/>
    </source>
</evidence>
<keyword evidence="1" id="KW-0479">Metal-binding</keyword>
<sequence>MTCVDRCGGQRSSRCSECCGASLACAACLAGLFAGVTGTRRAERHLPTKLRSRCIVLCACDRVLRLTLKPPPPSTVHIADPKPSPISDNVLVHSPPARPLAHVLRRQSTTLSPRRYERRAPRRIAPLPLIAADIPVPQPHRPRLRLHLPACEIRRRNTPPSHSAPACLPLVTSSSYKTLVPPRLHFAAKHRLPPSATSAHTARSYNPRFMSLLRAAGPSFTGSEEKSLDLAPASPDFMRSHDRHAADGNSAVALVAHNDARQIVRLVQCPACSRPYRTPVTLPCGHSLCRHCLPESFQRQNISYPATPERRLGIKCPISDCGREHPVGECNVDVTLSKIMELVAQIMDDSKPATDDSPTMLQVIQNHTADTPMDGLEKEPSVQRTTTTLHGGRLLATYMLADMGQLDVVSEVSYISLAEDGRDFSELDNAVLGRLKEATDKELDCHVCYNLLLDPVTTSCGHTFCRKCLVRALDHTVHCPVCRRSLNIPPSLEGQASNNCLVALLNALCPDLVAARAEAVAEEERGMSELDTSLFVCTLGFPTMPTFLHIFEPRYRLMIRRALEGNGTFGMLMYNRSGANQGSLGPVQFKEYGTMLQIINVQMMPDGRSLIETRGTSRFRVRDHGQHDGYIIGNVERIGDVSLAEEERLEAEDVRAAQTTREAQLADGAPHANQAPEPTIDSLSTREMLLIGVDFIERMRANSAPWLHQRILDAYGGPPDDPALFPYWFASILPIAEEEKYLLLPTTSVRERLKIVVSWIRRIESQRW</sequence>
<evidence type="ECO:0000256" key="2">
    <source>
        <dbReference type="ARBA" id="ARBA00022771"/>
    </source>
</evidence>